<dbReference type="PANTHER" id="PTHR24006">
    <property type="entry name" value="UBIQUITIN CARBOXYL-TERMINAL HYDROLASE"/>
    <property type="match status" value="1"/>
</dbReference>
<evidence type="ECO:0000256" key="6">
    <source>
        <dbReference type="ARBA" id="ARBA00022801"/>
    </source>
</evidence>
<evidence type="ECO:0000256" key="5">
    <source>
        <dbReference type="ARBA" id="ARBA00022786"/>
    </source>
</evidence>
<feature type="compositionally biased region" description="Basic and acidic residues" evidence="8">
    <location>
        <begin position="266"/>
        <end position="278"/>
    </location>
</feature>
<keyword evidence="6 11" id="KW-0378">Hydrolase</keyword>
<sequence>MVQVGFITLSLGTSAALFGAVIIGVYVVFGGPTDIHKRRRKKDYIPGLANIGNSCFLNALVQSLASCPLFITWLSSKFSDSAPPLVSALHNLLKVLNNESDLHGDACAGEVLSALRGHGWVISSEEQDTHELFHVLTATIDDELVSASIVPSLLDVSWVDINCMDSLQDGVIVKANSWGQSDEDSGRRHEYVKEKKIQKRNTSANIDIRSNNVLSNVLNGILTEDKHEQPFGVFANGTETQSDYNDGRIVNGSSFDVANKQSCDNKGCEGSDKVKESSHSTSENHIASNSADTFNMDSPCDTTPECNHIDIKVYKGNKTDGQVAESVNEDNENYKGFAWRNKADRELCVDSLVTQARDSENTYWKIHGDHHDSPFRGYLASQLQCTLCGQKNPAQWTSFESLSLSLPSLPWGEVTLQELLDSYITQEKVTDVTCDNCTKISGSNIKTTFIKQLTIGKLPDCLCFHIKRTVWLENGSAIKRRDHLIFPEFLIMDPFTYTTSITTQGQQNRRVVEQDGNSVPNSTYSSGNSCQYPISSIISENATSSHVEARWFYTSDLLAREASLDEVRKANAYMILYEKVT</sequence>
<feature type="compositionally biased region" description="Polar residues" evidence="8">
    <location>
        <begin position="279"/>
        <end position="293"/>
    </location>
</feature>
<feature type="domain" description="USP" evidence="10">
    <location>
        <begin position="46"/>
        <end position="580"/>
    </location>
</feature>
<dbReference type="PROSITE" id="PS00972">
    <property type="entry name" value="USP_1"/>
    <property type="match status" value="1"/>
</dbReference>
<protein>
    <recommendedName>
        <fullName evidence="3">ubiquitinyl hydrolase 1</fullName>
        <ecNumber evidence="3">3.4.19.12</ecNumber>
    </recommendedName>
</protein>
<comment type="catalytic activity">
    <reaction evidence="1">
        <text>Thiol-dependent hydrolysis of ester, thioester, amide, peptide and isopeptide bonds formed by the C-terminal Gly of ubiquitin (a 76-residue protein attached to proteins as an intracellular targeting signal).</text>
        <dbReference type="EC" id="3.4.19.12"/>
    </reaction>
</comment>
<name>A0A8J5KJ17_HOMAM</name>
<keyword evidence="7" id="KW-0788">Thiol protease</keyword>
<keyword evidence="4" id="KW-0645">Protease</keyword>
<evidence type="ECO:0000256" key="3">
    <source>
        <dbReference type="ARBA" id="ARBA00012759"/>
    </source>
</evidence>
<evidence type="ECO:0000313" key="11">
    <source>
        <dbReference type="EMBL" id="KAG7169374.1"/>
    </source>
</evidence>
<dbReference type="EC" id="3.4.19.12" evidence="3"/>
<keyword evidence="9" id="KW-0812">Transmembrane</keyword>
<evidence type="ECO:0000256" key="9">
    <source>
        <dbReference type="SAM" id="Phobius"/>
    </source>
</evidence>
<keyword evidence="9" id="KW-0472">Membrane</keyword>
<proteinExistence type="inferred from homology"/>
<dbReference type="GO" id="GO:0004843">
    <property type="term" value="F:cysteine-type deubiquitinase activity"/>
    <property type="evidence" value="ECO:0007669"/>
    <property type="project" value="UniProtKB-EC"/>
</dbReference>
<reference evidence="11" key="1">
    <citation type="journal article" date="2021" name="Sci. Adv.">
        <title>The American lobster genome reveals insights on longevity, neural, and immune adaptations.</title>
        <authorList>
            <person name="Polinski J.M."/>
            <person name="Zimin A.V."/>
            <person name="Clark K.F."/>
            <person name="Kohn A.B."/>
            <person name="Sadowski N."/>
            <person name="Timp W."/>
            <person name="Ptitsyn A."/>
            <person name="Khanna P."/>
            <person name="Romanova D.Y."/>
            <person name="Williams P."/>
            <person name="Greenwood S.J."/>
            <person name="Moroz L.L."/>
            <person name="Walt D.R."/>
            <person name="Bodnar A.G."/>
        </authorList>
    </citation>
    <scope>NUCLEOTIDE SEQUENCE</scope>
    <source>
        <strain evidence="11">GMGI-L3</strain>
    </source>
</reference>
<dbReference type="InterPro" id="IPR001394">
    <property type="entry name" value="Peptidase_C19_UCH"/>
</dbReference>
<comment type="similarity">
    <text evidence="2">Belongs to the peptidase C19 family.</text>
</comment>
<evidence type="ECO:0000256" key="8">
    <source>
        <dbReference type="SAM" id="MobiDB-lite"/>
    </source>
</evidence>
<dbReference type="InterPro" id="IPR028889">
    <property type="entry name" value="USP"/>
</dbReference>
<feature type="region of interest" description="Disordered" evidence="8">
    <location>
        <begin position="265"/>
        <end position="293"/>
    </location>
</feature>
<dbReference type="CDD" id="cd02257">
    <property type="entry name" value="Peptidase_C19"/>
    <property type="match status" value="1"/>
</dbReference>
<dbReference type="PROSITE" id="PS50235">
    <property type="entry name" value="USP_3"/>
    <property type="match status" value="1"/>
</dbReference>
<evidence type="ECO:0000259" key="10">
    <source>
        <dbReference type="PROSITE" id="PS50235"/>
    </source>
</evidence>
<dbReference type="InterPro" id="IPR018200">
    <property type="entry name" value="USP_CS"/>
</dbReference>
<evidence type="ECO:0000256" key="7">
    <source>
        <dbReference type="ARBA" id="ARBA00022807"/>
    </source>
</evidence>
<dbReference type="PANTHER" id="PTHR24006:SF888">
    <property type="entry name" value="UBIQUITIN CARBOXYL-TERMINAL HYDROLASE 30"/>
    <property type="match status" value="1"/>
</dbReference>
<dbReference type="GO" id="GO:0005829">
    <property type="term" value="C:cytosol"/>
    <property type="evidence" value="ECO:0007669"/>
    <property type="project" value="TreeGrafter"/>
</dbReference>
<dbReference type="Gene3D" id="3.90.70.10">
    <property type="entry name" value="Cysteine proteinases"/>
    <property type="match status" value="2"/>
</dbReference>
<dbReference type="EMBL" id="JAHLQT010017059">
    <property type="protein sequence ID" value="KAG7169374.1"/>
    <property type="molecule type" value="Genomic_DNA"/>
</dbReference>
<keyword evidence="9" id="KW-1133">Transmembrane helix</keyword>
<dbReference type="Proteomes" id="UP000747542">
    <property type="component" value="Unassembled WGS sequence"/>
</dbReference>
<keyword evidence="5" id="KW-0833">Ubl conjugation pathway</keyword>
<dbReference type="GO" id="GO:0016579">
    <property type="term" value="P:protein deubiquitination"/>
    <property type="evidence" value="ECO:0007669"/>
    <property type="project" value="InterPro"/>
</dbReference>
<evidence type="ECO:0000256" key="2">
    <source>
        <dbReference type="ARBA" id="ARBA00009085"/>
    </source>
</evidence>
<dbReference type="Pfam" id="PF00443">
    <property type="entry name" value="UCH"/>
    <property type="match status" value="1"/>
</dbReference>
<dbReference type="AlphaFoldDB" id="A0A8J5KJ17"/>
<dbReference type="GO" id="GO:0005634">
    <property type="term" value="C:nucleus"/>
    <property type="evidence" value="ECO:0007669"/>
    <property type="project" value="TreeGrafter"/>
</dbReference>
<dbReference type="GO" id="GO:0006508">
    <property type="term" value="P:proteolysis"/>
    <property type="evidence" value="ECO:0007669"/>
    <property type="project" value="UniProtKB-KW"/>
</dbReference>
<dbReference type="InterPro" id="IPR038765">
    <property type="entry name" value="Papain-like_cys_pep_sf"/>
</dbReference>
<comment type="caution">
    <text evidence="11">The sequence shown here is derived from an EMBL/GenBank/DDBJ whole genome shotgun (WGS) entry which is preliminary data.</text>
</comment>
<keyword evidence="12" id="KW-1185">Reference proteome</keyword>
<evidence type="ECO:0000256" key="4">
    <source>
        <dbReference type="ARBA" id="ARBA00022670"/>
    </source>
</evidence>
<organism evidence="11 12">
    <name type="scientific">Homarus americanus</name>
    <name type="common">American lobster</name>
    <dbReference type="NCBI Taxonomy" id="6706"/>
    <lineage>
        <taxon>Eukaryota</taxon>
        <taxon>Metazoa</taxon>
        <taxon>Ecdysozoa</taxon>
        <taxon>Arthropoda</taxon>
        <taxon>Crustacea</taxon>
        <taxon>Multicrustacea</taxon>
        <taxon>Malacostraca</taxon>
        <taxon>Eumalacostraca</taxon>
        <taxon>Eucarida</taxon>
        <taxon>Decapoda</taxon>
        <taxon>Pleocyemata</taxon>
        <taxon>Astacidea</taxon>
        <taxon>Nephropoidea</taxon>
        <taxon>Nephropidae</taxon>
        <taxon>Homarus</taxon>
    </lineage>
</organism>
<gene>
    <name evidence="11" type="primary">Usp30-L</name>
    <name evidence="11" type="ORF">Hamer_G021997</name>
</gene>
<evidence type="ECO:0000313" key="12">
    <source>
        <dbReference type="Proteomes" id="UP000747542"/>
    </source>
</evidence>
<feature type="transmembrane region" description="Helical" evidence="9">
    <location>
        <begin position="6"/>
        <end position="29"/>
    </location>
</feature>
<dbReference type="SUPFAM" id="SSF54001">
    <property type="entry name" value="Cysteine proteinases"/>
    <property type="match status" value="1"/>
</dbReference>
<accession>A0A8J5KJ17</accession>
<dbReference type="InterPro" id="IPR050164">
    <property type="entry name" value="Peptidase_C19"/>
</dbReference>
<evidence type="ECO:0000256" key="1">
    <source>
        <dbReference type="ARBA" id="ARBA00000707"/>
    </source>
</evidence>